<dbReference type="CDD" id="cd06178">
    <property type="entry name" value="MFS_unc93-like"/>
    <property type="match status" value="1"/>
</dbReference>
<feature type="transmembrane region" description="Helical" evidence="6">
    <location>
        <begin position="504"/>
        <end position="523"/>
    </location>
</feature>
<evidence type="ECO:0000256" key="5">
    <source>
        <dbReference type="SAM" id="MobiDB-lite"/>
    </source>
</evidence>
<evidence type="ECO:0000256" key="4">
    <source>
        <dbReference type="ARBA" id="ARBA00023136"/>
    </source>
</evidence>
<dbReference type="InterPro" id="IPR051617">
    <property type="entry name" value="UNC-93-like_regulator"/>
</dbReference>
<dbReference type="Pfam" id="PF05978">
    <property type="entry name" value="UNC-93"/>
    <property type="match status" value="1"/>
</dbReference>
<dbReference type="InterPro" id="IPR036259">
    <property type="entry name" value="MFS_trans_sf"/>
</dbReference>
<sequence>MNYIYPSDLQRVASGAAAHLPGALRSEAIDGLTVSRRCHHDHPTGASAVITGIAECAWKGGACASTSGNVERPSRNLLEHETSSSSLLVSAERFGASNFSQVVRSHRSKIPLHSALRGTEHPISYSIDMAQPKTDHTLPEPLQPEPLMNEPKPQEEVTLVTKAARFHPIAFVRQPFLQIVIISMVCFCCPGMFNALSGLGGGGQINPNTADNANVALYSTFATTAFVSGSIVNKLGPRLSLSIGSVGYTLFIGSYLSYNINQNSGFVIAAGALLGVCAGLLWTAQGSLMLAYATEATKGRYIATFWIIFNLGAVLGEAVALGRTYHDTTDSPVSNGVYIGFLIITLIGTCLTFTLAPPSSITRTDGSLVTVERNPTWKHELRGMLRLLTQDPTVLLLFPFFWASNWFYTYQFNDYNLALFNLRTRSLNALLYWLSQIFGSGLFGLLLDFQRAFNRQQRARIGWAVLTIVIFIVWGLGWAVQKDYERGTLTTKMDWNDSGYLDRVWLYIFYGITDSMWQTYAYWLMGMLADDPQDLAPLVGFYKGIQSAGAAVIFRIDSSEASYHAIFISSWSLLALGLFCLIPLVLFRIRNNKTQPPTHQLPKNHPPATTFKLEKQSV</sequence>
<feature type="transmembrane region" description="Helical" evidence="6">
    <location>
        <begin position="215"/>
        <end position="232"/>
    </location>
</feature>
<keyword evidence="2 6" id="KW-0812">Transmembrane</keyword>
<feature type="transmembrane region" description="Helical" evidence="6">
    <location>
        <begin position="337"/>
        <end position="356"/>
    </location>
</feature>
<evidence type="ECO:0000256" key="6">
    <source>
        <dbReference type="SAM" id="Phobius"/>
    </source>
</evidence>
<evidence type="ECO:0000313" key="7">
    <source>
        <dbReference type="EMBL" id="PLW05921.1"/>
    </source>
</evidence>
<dbReference type="PANTHER" id="PTHR23294:SF59">
    <property type="entry name" value="UNC93-LIKE PROTEIN C922.05C"/>
    <property type="match status" value="1"/>
</dbReference>
<dbReference type="EMBL" id="PGCI01001277">
    <property type="protein sequence ID" value="PLW05921.1"/>
    <property type="molecule type" value="Genomic_DNA"/>
</dbReference>
<proteinExistence type="predicted"/>
<evidence type="ECO:0000256" key="2">
    <source>
        <dbReference type="ARBA" id="ARBA00022692"/>
    </source>
</evidence>
<organism evidence="7 9">
    <name type="scientific">Puccinia coronata f. sp. avenae</name>
    <dbReference type="NCBI Taxonomy" id="200324"/>
    <lineage>
        <taxon>Eukaryota</taxon>
        <taxon>Fungi</taxon>
        <taxon>Dikarya</taxon>
        <taxon>Basidiomycota</taxon>
        <taxon>Pucciniomycotina</taxon>
        <taxon>Pucciniomycetes</taxon>
        <taxon>Pucciniales</taxon>
        <taxon>Pucciniaceae</taxon>
        <taxon>Puccinia</taxon>
    </lineage>
</organism>
<dbReference type="GO" id="GO:0016020">
    <property type="term" value="C:membrane"/>
    <property type="evidence" value="ECO:0007669"/>
    <property type="project" value="UniProtKB-SubCell"/>
</dbReference>
<protein>
    <recommendedName>
        <fullName evidence="10">Major facilitator superfamily (MFS) profile domain-containing protein</fullName>
    </recommendedName>
</protein>
<feature type="transmembrane region" description="Helical" evidence="6">
    <location>
        <begin position="430"/>
        <end position="449"/>
    </location>
</feature>
<feature type="transmembrane region" description="Helical" evidence="6">
    <location>
        <begin position="239"/>
        <end position="258"/>
    </location>
</feature>
<comment type="subcellular location">
    <subcellularLocation>
        <location evidence="1">Membrane</location>
        <topology evidence="1">Multi-pass membrane protein</topology>
    </subcellularLocation>
</comment>
<evidence type="ECO:0000256" key="1">
    <source>
        <dbReference type="ARBA" id="ARBA00004141"/>
    </source>
</evidence>
<evidence type="ECO:0000313" key="8">
    <source>
        <dbReference type="EMBL" id="PLW35167.1"/>
    </source>
</evidence>
<dbReference type="PANTHER" id="PTHR23294">
    <property type="entry name" value="ET TRANSLATION PRODUCT-RELATED"/>
    <property type="match status" value="1"/>
</dbReference>
<feature type="transmembrane region" description="Helical" evidence="6">
    <location>
        <begin position="562"/>
        <end position="587"/>
    </location>
</feature>
<feature type="transmembrane region" description="Helical" evidence="6">
    <location>
        <begin position="264"/>
        <end position="284"/>
    </location>
</feature>
<feature type="transmembrane region" description="Helical" evidence="6">
    <location>
        <begin position="305"/>
        <end position="325"/>
    </location>
</feature>
<feature type="transmembrane region" description="Helical" evidence="6">
    <location>
        <begin position="392"/>
        <end position="410"/>
    </location>
</feature>
<dbReference type="Proteomes" id="UP000235392">
    <property type="component" value="Unassembled WGS sequence"/>
</dbReference>
<dbReference type="SUPFAM" id="SSF103473">
    <property type="entry name" value="MFS general substrate transporter"/>
    <property type="match status" value="1"/>
</dbReference>
<feature type="transmembrane region" description="Helical" evidence="6">
    <location>
        <begin position="175"/>
        <end position="195"/>
    </location>
</feature>
<feature type="region of interest" description="Disordered" evidence="5">
    <location>
        <begin position="596"/>
        <end position="618"/>
    </location>
</feature>
<dbReference type="AlphaFoldDB" id="A0A2N5RY59"/>
<dbReference type="InterPro" id="IPR010291">
    <property type="entry name" value="Ion_channel_UNC-93"/>
</dbReference>
<name>A0A2N5RY59_9BASI</name>
<dbReference type="Gene3D" id="1.20.1250.20">
    <property type="entry name" value="MFS general substrate transporter like domains"/>
    <property type="match status" value="1"/>
</dbReference>
<comment type="caution">
    <text evidence="7">The sequence shown here is derived from an EMBL/GenBank/DDBJ whole genome shotgun (WGS) entry which is preliminary data.</text>
</comment>
<dbReference type="EMBL" id="PGCI01000183">
    <property type="protein sequence ID" value="PLW35167.1"/>
    <property type="molecule type" value="Genomic_DNA"/>
</dbReference>
<keyword evidence="3 6" id="KW-1133">Transmembrane helix</keyword>
<reference evidence="7 9" key="1">
    <citation type="submission" date="2017-11" db="EMBL/GenBank/DDBJ databases">
        <title>De novo assembly and phasing of dikaryotic genomes from two isolates of Puccinia coronata f. sp. avenae, the causal agent of oat crown rust.</title>
        <authorList>
            <person name="Miller M.E."/>
            <person name="Zhang Y."/>
            <person name="Omidvar V."/>
            <person name="Sperschneider J."/>
            <person name="Schwessinger B."/>
            <person name="Raley C."/>
            <person name="Palmer J.M."/>
            <person name="Garnica D."/>
            <person name="Upadhyaya N."/>
            <person name="Rathjen J."/>
            <person name="Taylor J.M."/>
            <person name="Park R.F."/>
            <person name="Dodds P.N."/>
            <person name="Hirsch C.D."/>
            <person name="Kianian S.F."/>
            <person name="Figueroa M."/>
        </authorList>
    </citation>
    <scope>NUCLEOTIDE SEQUENCE [LARGE SCALE GENOMIC DNA]</scope>
    <source>
        <strain evidence="7">12SD80</strain>
    </source>
</reference>
<evidence type="ECO:0000313" key="9">
    <source>
        <dbReference type="Proteomes" id="UP000235392"/>
    </source>
</evidence>
<keyword evidence="4 6" id="KW-0472">Membrane</keyword>
<feature type="transmembrane region" description="Helical" evidence="6">
    <location>
        <begin position="461"/>
        <end position="480"/>
    </location>
</feature>
<accession>A0A2N5RY59</accession>
<evidence type="ECO:0008006" key="10">
    <source>
        <dbReference type="Google" id="ProtNLM"/>
    </source>
</evidence>
<evidence type="ECO:0000256" key="3">
    <source>
        <dbReference type="ARBA" id="ARBA00022989"/>
    </source>
</evidence>
<gene>
    <name evidence="8" type="ORF">PCASD_11223</name>
    <name evidence="7" type="ORF">PCASD_23917</name>
</gene>